<dbReference type="SMART" id="SM00146">
    <property type="entry name" value="PI3Kc"/>
    <property type="match status" value="1"/>
</dbReference>
<comment type="subcellular location">
    <subcellularLocation>
        <location evidence="1">Nucleus</location>
    </subcellularLocation>
</comment>
<keyword evidence="7" id="KW-0227">DNA damage</keyword>
<feature type="domain" description="FATC" evidence="16">
    <location>
        <begin position="2512"/>
        <end position="2544"/>
    </location>
</feature>
<dbReference type="EMBL" id="JH431629">
    <property type="status" value="NOT_ANNOTATED_CDS"/>
    <property type="molecule type" value="Genomic_DNA"/>
</dbReference>
<dbReference type="SMART" id="SM01343">
    <property type="entry name" value="FATC"/>
    <property type="match status" value="1"/>
</dbReference>
<feature type="domain" description="PI3K/PI4K catalytic" evidence="14">
    <location>
        <begin position="2215"/>
        <end position="2518"/>
    </location>
</feature>
<dbReference type="GO" id="GO:0000077">
    <property type="term" value="P:DNA damage checkpoint signaling"/>
    <property type="evidence" value="ECO:0007669"/>
    <property type="project" value="TreeGrafter"/>
</dbReference>
<evidence type="ECO:0000256" key="1">
    <source>
        <dbReference type="ARBA" id="ARBA00004123"/>
    </source>
</evidence>
<feature type="domain" description="FAT" evidence="15">
    <location>
        <begin position="1558"/>
        <end position="2104"/>
    </location>
</feature>
<dbReference type="InterPro" id="IPR057564">
    <property type="entry name" value="HEAT_ATR"/>
</dbReference>
<dbReference type="Pfam" id="PF08064">
    <property type="entry name" value="UME"/>
    <property type="match status" value="1"/>
</dbReference>
<dbReference type="Pfam" id="PF02259">
    <property type="entry name" value="FAT"/>
    <property type="match status" value="1"/>
</dbReference>
<dbReference type="GO" id="GO:0004674">
    <property type="term" value="F:protein serine/threonine kinase activity"/>
    <property type="evidence" value="ECO:0007669"/>
    <property type="project" value="UniProtKB-KW"/>
</dbReference>
<dbReference type="PROSITE" id="PS50290">
    <property type="entry name" value="PI3_4_KINASE_3"/>
    <property type="match status" value="1"/>
</dbReference>
<dbReference type="InterPro" id="IPR056802">
    <property type="entry name" value="ATR-like_M-HEAT"/>
</dbReference>
<dbReference type="Pfam" id="PF02260">
    <property type="entry name" value="FATC"/>
    <property type="match status" value="1"/>
</dbReference>
<evidence type="ECO:0000259" key="15">
    <source>
        <dbReference type="PROSITE" id="PS51189"/>
    </source>
</evidence>
<protein>
    <recommendedName>
        <fullName evidence="12">Serine/threonine-protein kinase ATR</fullName>
        <ecNumber evidence="3">2.7.11.1</ecNumber>
    </recommendedName>
</protein>
<comment type="similarity">
    <text evidence="2">Belongs to the PI3/PI4-kinase family. ATM subfamily.</text>
</comment>
<evidence type="ECO:0000313" key="17">
    <source>
        <dbReference type="EnsemblMetazoa" id="SMAR005634-PA"/>
    </source>
</evidence>
<dbReference type="PANTHER" id="PTHR11139">
    <property type="entry name" value="ATAXIA TELANGIECTASIA MUTATED ATM -RELATED"/>
    <property type="match status" value="1"/>
</dbReference>
<dbReference type="CDD" id="cd00892">
    <property type="entry name" value="PIKKc_ATR"/>
    <property type="match status" value="1"/>
</dbReference>
<dbReference type="InterPro" id="IPR014009">
    <property type="entry name" value="PIK_FAT"/>
</dbReference>
<dbReference type="SMART" id="SM00802">
    <property type="entry name" value="UME"/>
    <property type="match status" value="1"/>
</dbReference>
<evidence type="ECO:0000256" key="6">
    <source>
        <dbReference type="ARBA" id="ARBA00022741"/>
    </source>
</evidence>
<organism evidence="17 18">
    <name type="scientific">Strigamia maritima</name>
    <name type="common">European centipede</name>
    <name type="synonym">Geophilus maritimus</name>
    <dbReference type="NCBI Taxonomy" id="126957"/>
    <lineage>
        <taxon>Eukaryota</taxon>
        <taxon>Metazoa</taxon>
        <taxon>Ecdysozoa</taxon>
        <taxon>Arthropoda</taxon>
        <taxon>Myriapoda</taxon>
        <taxon>Chilopoda</taxon>
        <taxon>Pleurostigmophora</taxon>
        <taxon>Geophilomorpha</taxon>
        <taxon>Linotaeniidae</taxon>
        <taxon>Strigamia</taxon>
    </lineage>
</organism>
<dbReference type="InterPro" id="IPR011990">
    <property type="entry name" value="TPR-like_helical_dom_sf"/>
</dbReference>
<dbReference type="PROSITE" id="PS51189">
    <property type="entry name" value="FAT"/>
    <property type="match status" value="1"/>
</dbReference>
<dbReference type="PROSITE" id="PS00916">
    <property type="entry name" value="PI3_4_KINASE_2"/>
    <property type="match status" value="1"/>
</dbReference>
<dbReference type="Pfam" id="PF23593">
    <property type="entry name" value="HEAT_ATR"/>
    <property type="match status" value="1"/>
</dbReference>
<evidence type="ECO:0000256" key="9">
    <source>
        <dbReference type="ARBA" id="ARBA00022840"/>
    </source>
</evidence>
<dbReference type="PANTHER" id="PTHR11139:SF69">
    <property type="entry name" value="SERINE_THREONINE-PROTEIN KINASE ATR"/>
    <property type="match status" value="1"/>
</dbReference>
<evidence type="ECO:0000259" key="14">
    <source>
        <dbReference type="PROSITE" id="PS50290"/>
    </source>
</evidence>
<keyword evidence="10" id="KW-0234">DNA repair</keyword>
<dbReference type="InterPro" id="IPR011009">
    <property type="entry name" value="Kinase-like_dom_sf"/>
</dbReference>
<dbReference type="InterPro" id="IPR016024">
    <property type="entry name" value="ARM-type_fold"/>
</dbReference>
<keyword evidence="9" id="KW-0067">ATP-binding</keyword>
<evidence type="ECO:0000313" key="18">
    <source>
        <dbReference type="Proteomes" id="UP000014500"/>
    </source>
</evidence>
<name>T1IWR0_STRMM</name>
<dbReference type="STRING" id="126957.T1IWR0"/>
<dbReference type="InterPro" id="IPR000403">
    <property type="entry name" value="PI3/4_kinase_cat_dom"/>
</dbReference>
<keyword evidence="18" id="KW-1185">Reference proteome</keyword>
<dbReference type="InterPro" id="IPR011989">
    <property type="entry name" value="ARM-like"/>
</dbReference>
<dbReference type="GO" id="GO:0005634">
    <property type="term" value="C:nucleus"/>
    <property type="evidence" value="ECO:0007669"/>
    <property type="project" value="UniProtKB-SubCell"/>
</dbReference>
<dbReference type="InterPro" id="IPR050517">
    <property type="entry name" value="DDR_Repair_Kinase"/>
</dbReference>
<keyword evidence="6" id="KW-0547">Nucleotide-binding</keyword>
<evidence type="ECO:0000256" key="13">
    <source>
        <dbReference type="SAM" id="MobiDB-lite"/>
    </source>
</evidence>
<evidence type="ECO:0000256" key="2">
    <source>
        <dbReference type="ARBA" id="ARBA00010769"/>
    </source>
</evidence>
<keyword evidence="5" id="KW-0808">Transferase</keyword>
<keyword evidence="11" id="KW-0539">Nucleus</keyword>
<keyword evidence="8" id="KW-0418">Kinase</keyword>
<dbReference type="Gene3D" id="1.25.40.10">
    <property type="entry name" value="Tetratricopeptide repeat domain"/>
    <property type="match status" value="1"/>
</dbReference>
<evidence type="ECO:0000256" key="5">
    <source>
        <dbReference type="ARBA" id="ARBA00022679"/>
    </source>
</evidence>
<dbReference type="Gene3D" id="1.10.1070.11">
    <property type="entry name" value="Phosphatidylinositol 3-/4-kinase, catalytic domain"/>
    <property type="match status" value="1"/>
</dbReference>
<dbReference type="InterPro" id="IPR003152">
    <property type="entry name" value="FATC_dom"/>
</dbReference>
<dbReference type="InterPro" id="IPR012993">
    <property type="entry name" value="UME"/>
</dbReference>
<dbReference type="Pfam" id="PF25030">
    <property type="entry name" value="M-HEAT_ATR"/>
    <property type="match status" value="1"/>
</dbReference>
<dbReference type="Gene3D" id="1.25.10.10">
    <property type="entry name" value="Leucine-rich Repeat Variant"/>
    <property type="match status" value="1"/>
</dbReference>
<dbReference type="GO" id="GO:0000723">
    <property type="term" value="P:telomere maintenance"/>
    <property type="evidence" value="ECO:0007669"/>
    <property type="project" value="TreeGrafter"/>
</dbReference>
<dbReference type="InterPro" id="IPR036940">
    <property type="entry name" value="PI3/4_kinase_cat_sf"/>
</dbReference>
<sequence>MHLKVNAHCPNSFSLVLSVQTLSLEGMSEMEGIESGEEPTPQTELTAEESEERIEELRNRLQLVARKTVLGTESVDNFFIALNTCHTNEIWFDCFVLRLAKRDVAHLVEVKSKTAHCKAFTKCLMTHLLFLLSRHCSDAARFSSCNKFIVELYKIILSRDLFGHSSRNIPQKKSNLPEMTFLWFQPALTDITHRKFTFQHLPISFNNVVQCEELLIAMMELAGCLDFSFNVDPKTMSKYWTLLLRYLEIGNNHLKQLAFEAISHTICSKQIPDDLRWFFELVLAGKINNYKNVVALEESFSKCLNSTFVRTACNNHYYLNNISLFHFFEDFLAMVSKFGLPEIKTDILLQSMCEIILCMFSKFGKCNKPVKEKLLKLAGSALQHLMTKCEHKLISQCIFELIREEVNLNSFKVAALAHQEKRAKTSLIGSIQSFTNTHVNAASLSPTWSSFQKELQSILEKVVQEDGSGYDQLAMVLPKLQLMVTVGAVCSVSVCLPERAQLGKETSRYMRWFRDETPVLLCQSCFQLLYSQPNIKVYSAIVNIVAALLYAQDRLNISDVWPQLTAIVALPWLNVAKTCIDITSNHLRILSPTISEIVFNDDNETLELCLWSLAVLPSDVAVNVRVLIFRAILCGSNLGYQTQTLCMDVLTLMLQRVQNSKIEDMLEILEIAINSLELTAQIVMANSLGSIICILAGKTCFCRSKLDKFKENGFFKAFGIKCLICVSKDVQPILLEKAIIKPFLGLMSHSDDKVKLGMIESFKSIFRHVEVDSNTLSAFMDFMEDDNRLVRSTFMLAFPVCIANVQDVTSLETTIVEKIKEASDNSIASEIIMKQETVLKVAGHLGRVVDGELLEVIIIILVDNLITGSTIRVAHAHVELMNIAAAKNTNLTKLFTRFKEKICKTLCEKFQKESEIVQTALFTVKTTFGFSDIKVFLSVALKHMLPHVVSKGTKESSALLLFLSGQLETTKRELLKDQFKYIYTHLVCECPGKEMENALKFIESETDMKIGEYLNYDYQKLLNEVLLRISTHNPQVFNGLALLATKVDLSYRQTEIKTIPQMANFLQPRLLGFLAFFDRQLQTSSLTVEEKTLVLNCLIELIKWMGSKHITPVRMKVMATLRIAIGHKEPALVDLSCTAWLTFLQNIDEISLGPLLSQIVVPLLPVLETKPKQIAQIFNYCIVEKREVMKFYFNDLHLIPDIPELIEVNEILKTHRETPKTQEDCRNILLHSLKTISHENLEVRINALDKLKHFLRTYKDSIYELVLGSESLDPTISQLVKIMVISCRETNTRIRSLIGECLGELGAIDPERMELDTRDFTTDMTKICIALGEDFAFYLIQELARAYLAADGPRIQDCSSFAIQELLKIYKCKPIDETTNCPTPLWGKFSQLIQEILEPLLRSKYMEASTNAIEFTVPIYGSDDAKTFNDWVCTLCGFLVSKLKGGHAAMVFSACRTIIKHDFNTAMFILPYALLYALLLTDNAGRDEILQEVLLVLNHKDVKGRVNQSDTFHMSTQTVFSALDFLKKWLRKSVAMRRKFNANSGPVDDFLGKIPQDLLIEASHECQAHTRALMLCEAHIKRTKKPRRLYIALDEPDAVAGLAACSKNKLRLSDQILVHESTGQFQDALACYERAISEEPDEVIHYGGMLKTLLSLGQSSTALDYANGVVARKLGWSKELNRFRVEAAWKLNNWSSLDNFLKEDTVRCPGVAIGQILLSTKKREKAKFVQLLEDARVNQMGPLSAAGMEDYAYQRGYEYLIRLHMLNEVEKGMRIFLKFPATLPEEDEFENPVSLISQWDSRFKSIQSTFRYQEPVLSLRRVVFGLAKDSLPGLEATLNDQIGHCWLRSAKAARKSGNTQHAYSCLLEATNFKLRDTFVENAKYHWSKAENEEAFMCLKNGFQEHYNGLAKPYDEETKVSFAKAKLLLVRYSEDVGRNDSSSVITMYEEVQKIYPEWEDAYFYLAQYCDRMYNVVDKKGNPVDLTMRVAKNYSQSLKFGSHFTQHAMSRLLSVWLDLGAKIVEWRIENKSSTKSDDLLQSINRLMIDNFHTLPTYKFLTALPQLVSRICHSHEIVIPVLQKIIAKVLVAYPQQSMWQIIGVQKSKYGKRATRCQEIIHLAKTLNKDLNKFYIDAGKLAEHLIVLCNYPTDSNEKELSLSRHCPSLRNVLATRNFSQIMLPLQSAMTVNLPFRNCGLLRDANHNPFPHRLVYIVKIEDRIICMPSLVKPKKISIRASDGKVYEMLCKPKDDLRKDCRLMEFNAIVNKALIRDPEARRRELHIRTYTVVPLNEECGLLEWVPNLSSFRTVVMNLYKDRNMLAIQSELKDMYPHRNARQEVKLTAFRTQYLPRYPPVLSEWFQETYSVRASFSRTLAVMSIVGYMLGLGDRHGENIMLDNSNGDVVHVDFNCLFNKGNKFEWPELVPFRLTNNLVDALGVTGYEGVFRRACEVTMRVMRKHRESLMSVLKTFIHDPLVEWNPLKEGGAEIINTLAVTHVLNIERRIKGEVDALGPQLSVEGHVDYLIKEATNEELLCRMYLGWAAFL</sequence>
<dbReference type="GO" id="GO:0006281">
    <property type="term" value="P:DNA repair"/>
    <property type="evidence" value="ECO:0007669"/>
    <property type="project" value="UniProtKB-KW"/>
</dbReference>
<dbReference type="PhylomeDB" id="T1IWR0"/>
<dbReference type="InterPro" id="IPR018936">
    <property type="entry name" value="PI3/4_kinase_CS"/>
</dbReference>
<dbReference type="GO" id="GO:0005694">
    <property type="term" value="C:chromosome"/>
    <property type="evidence" value="ECO:0007669"/>
    <property type="project" value="TreeGrafter"/>
</dbReference>
<dbReference type="HOGENOM" id="CLU_000178_2_1_1"/>
<dbReference type="Pfam" id="PF00454">
    <property type="entry name" value="PI3_PI4_kinase"/>
    <property type="match status" value="1"/>
</dbReference>
<evidence type="ECO:0000256" key="12">
    <source>
        <dbReference type="ARBA" id="ARBA00024420"/>
    </source>
</evidence>
<evidence type="ECO:0000256" key="8">
    <source>
        <dbReference type="ARBA" id="ARBA00022777"/>
    </source>
</evidence>
<dbReference type="Gene3D" id="3.30.1010.10">
    <property type="entry name" value="Phosphatidylinositol 3-kinase Catalytic Subunit, Chain A, domain 4"/>
    <property type="match status" value="1"/>
</dbReference>
<evidence type="ECO:0000259" key="16">
    <source>
        <dbReference type="PROSITE" id="PS51190"/>
    </source>
</evidence>
<evidence type="ECO:0000256" key="7">
    <source>
        <dbReference type="ARBA" id="ARBA00022763"/>
    </source>
</evidence>
<dbReference type="Proteomes" id="UP000014500">
    <property type="component" value="Unassembled WGS sequence"/>
</dbReference>
<evidence type="ECO:0000256" key="4">
    <source>
        <dbReference type="ARBA" id="ARBA00022527"/>
    </source>
</evidence>
<dbReference type="SUPFAM" id="SSF48452">
    <property type="entry name" value="TPR-like"/>
    <property type="match status" value="1"/>
</dbReference>
<dbReference type="EC" id="2.7.11.1" evidence="3"/>
<evidence type="ECO:0000256" key="10">
    <source>
        <dbReference type="ARBA" id="ARBA00023204"/>
    </source>
</evidence>
<dbReference type="EnsemblMetazoa" id="SMAR005634-RA">
    <property type="protein sequence ID" value="SMAR005634-PA"/>
    <property type="gene ID" value="SMAR005634"/>
</dbReference>
<dbReference type="eggNOG" id="KOG0890">
    <property type="taxonomic scope" value="Eukaryota"/>
</dbReference>
<reference evidence="18" key="1">
    <citation type="submission" date="2011-05" db="EMBL/GenBank/DDBJ databases">
        <authorList>
            <person name="Richards S.R."/>
            <person name="Qu J."/>
            <person name="Jiang H."/>
            <person name="Jhangiani S.N."/>
            <person name="Agravi P."/>
            <person name="Goodspeed R."/>
            <person name="Gross S."/>
            <person name="Mandapat C."/>
            <person name="Jackson L."/>
            <person name="Mathew T."/>
            <person name="Pu L."/>
            <person name="Thornton R."/>
            <person name="Saada N."/>
            <person name="Wilczek-Boney K.B."/>
            <person name="Lee S."/>
            <person name="Kovar C."/>
            <person name="Wu Y."/>
            <person name="Scherer S.E."/>
            <person name="Worley K.C."/>
            <person name="Muzny D.M."/>
            <person name="Gibbs R."/>
        </authorList>
    </citation>
    <scope>NUCLEOTIDE SEQUENCE</scope>
    <source>
        <strain evidence="18">Brora</strain>
    </source>
</reference>
<evidence type="ECO:0000256" key="3">
    <source>
        <dbReference type="ARBA" id="ARBA00012513"/>
    </source>
</evidence>
<proteinExistence type="inferred from homology"/>
<dbReference type="PROSITE" id="PS51190">
    <property type="entry name" value="FATC"/>
    <property type="match status" value="1"/>
</dbReference>
<dbReference type="SUPFAM" id="SSF48371">
    <property type="entry name" value="ARM repeat"/>
    <property type="match status" value="1"/>
</dbReference>
<dbReference type="GO" id="GO:0005524">
    <property type="term" value="F:ATP binding"/>
    <property type="evidence" value="ECO:0007669"/>
    <property type="project" value="UniProtKB-KW"/>
</dbReference>
<feature type="region of interest" description="Disordered" evidence="13">
    <location>
        <begin position="29"/>
        <end position="48"/>
    </location>
</feature>
<keyword evidence="4" id="KW-0723">Serine/threonine-protein kinase</keyword>
<accession>T1IWR0</accession>
<evidence type="ECO:0000256" key="11">
    <source>
        <dbReference type="ARBA" id="ARBA00023242"/>
    </source>
</evidence>
<dbReference type="OMA" id="SMYIGWC"/>
<dbReference type="InterPro" id="IPR003151">
    <property type="entry name" value="PIK-rel_kinase_FAT"/>
</dbReference>
<dbReference type="SUPFAM" id="SSF56112">
    <property type="entry name" value="Protein kinase-like (PK-like)"/>
    <property type="match status" value="1"/>
</dbReference>
<reference evidence="17" key="2">
    <citation type="submission" date="2015-02" db="UniProtKB">
        <authorList>
            <consortium name="EnsemblMetazoa"/>
        </authorList>
    </citation>
    <scope>IDENTIFICATION</scope>
</reference>